<organism evidence="2 3">
    <name type="scientific">Candidatus Nitrohelix vancouverensis</name>
    <dbReference type="NCBI Taxonomy" id="2705534"/>
    <lineage>
        <taxon>Bacteria</taxon>
        <taxon>Pseudomonadati</taxon>
        <taxon>Nitrospinota/Tectimicrobiota group</taxon>
        <taxon>Nitrospinota</taxon>
        <taxon>Nitrospinia</taxon>
        <taxon>Nitrospinales</taxon>
        <taxon>Nitrospinaceae</taxon>
        <taxon>Candidatus Nitrohelix</taxon>
    </lineage>
</organism>
<name>A0A7T0C2U2_9BACT</name>
<keyword evidence="1" id="KW-0472">Membrane</keyword>
<reference evidence="3" key="1">
    <citation type="submission" date="2020-02" db="EMBL/GenBank/DDBJ databases">
        <title>Genomic and physiological characterization of two novel Nitrospinaceae genera.</title>
        <authorList>
            <person name="Mueller A.J."/>
            <person name="Jung M.-Y."/>
            <person name="Strachan C.R."/>
            <person name="Herbold C.W."/>
            <person name="Kirkegaard R.H."/>
            <person name="Daims H."/>
        </authorList>
    </citation>
    <scope>NUCLEOTIDE SEQUENCE [LARGE SCALE GENOMIC DNA]</scope>
</reference>
<evidence type="ECO:0000313" key="3">
    <source>
        <dbReference type="Proteomes" id="UP000594464"/>
    </source>
</evidence>
<dbReference type="Proteomes" id="UP000594464">
    <property type="component" value="Chromosome"/>
</dbReference>
<gene>
    <name evidence="2" type="ORF">G3M78_09050</name>
</gene>
<dbReference type="KEGG" id="nva:G3M78_09050"/>
<feature type="transmembrane region" description="Helical" evidence="1">
    <location>
        <begin position="233"/>
        <end position="252"/>
    </location>
</feature>
<protein>
    <submittedName>
        <fullName evidence="2">Uncharacterized protein</fullName>
    </submittedName>
</protein>
<accession>A0A7T0C2U2</accession>
<evidence type="ECO:0000313" key="2">
    <source>
        <dbReference type="EMBL" id="QPJ65532.1"/>
    </source>
</evidence>
<keyword evidence="1" id="KW-1133">Transmembrane helix</keyword>
<proteinExistence type="predicted"/>
<evidence type="ECO:0000256" key="1">
    <source>
        <dbReference type="SAM" id="Phobius"/>
    </source>
</evidence>
<keyword evidence="1" id="KW-0812">Transmembrane</keyword>
<sequence>MTPSTTAFADEALTLATETTVSQDGAVHISLTVTNSSGSPVYHVHPMFHFHHAMVMGGMIHKLDPGESVLIENDEHPPVLRAGNYPLVVMAQYKAGMNDSASLVQTHTSSFYYQESLISQVLGAIEYVRESGEGKLRIFLNNQSGSLKNVRLMLLLPPGLVAQEFQEMKGFTLRGGERVSFETPILETQAASLMNGNYPVYLLVEYAEMLKHYSQEIQGEVYFPPIFNFKQHWPHLLAIVLLGSALGLYYNFRRKFRLTEI</sequence>
<dbReference type="AlphaFoldDB" id="A0A7T0C2U2"/>
<dbReference type="EMBL" id="CP048620">
    <property type="protein sequence ID" value="QPJ65532.1"/>
    <property type="molecule type" value="Genomic_DNA"/>
</dbReference>